<dbReference type="EMBL" id="GBEZ01011568">
    <property type="protein sequence ID" value="JAC74232.1"/>
    <property type="molecule type" value="Transcribed_RNA"/>
</dbReference>
<feature type="region of interest" description="Disordered" evidence="1">
    <location>
        <begin position="22"/>
        <end position="45"/>
    </location>
</feature>
<name>A0A061RMV8_9CHLO</name>
<evidence type="ECO:0000256" key="1">
    <source>
        <dbReference type="SAM" id="MobiDB-lite"/>
    </source>
</evidence>
<dbReference type="AlphaFoldDB" id="A0A061RMV8"/>
<feature type="compositionally biased region" description="Gly residues" evidence="1">
    <location>
        <begin position="24"/>
        <end position="33"/>
    </location>
</feature>
<protein>
    <submittedName>
        <fullName evidence="2">Uncharacterized protein</fullName>
    </submittedName>
</protein>
<sequence>CERAAFAVPGAAGLVRPGVVLQPGRGGPGGGRTEGNLGQPQFMLR</sequence>
<gene>
    <name evidence="2" type="ORF">TSPGSL018_26511</name>
</gene>
<evidence type="ECO:0000313" key="2">
    <source>
        <dbReference type="EMBL" id="JAC74232.1"/>
    </source>
</evidence>
<accession>A0A061RMV8</accession>
<feature type="non-terminal residue" evidence="2">
    <location>
        <position position="1"/>
    </location>
</feature>
<organism evidence="2">
    <name type="scientific">Tetraselmis sp. GSL018</name>
    <dbReference type="NCBI Taxonomy" id="582737"/>
    <lineage>
        <taxon>Eukaryota</taxon>
        <taxon>Viridiplantae</taxon>
        <taxon>Chlorophyta</taxon>
        <taxon>core chlorophytes</taxon>
        <taxon>Chlorodendrophyceae</taxon>
        <taxon>Chlorodendrales</taxon>
        <taxon>Chlorodendraceae</taxon>
        <taxon>Tetraselmis</taxon>
    </lineage>
</organism>
<reference evidence="2" key="1">
    <citation type="submission" date="2014-05" db="EMBL/GenBank/DDBJ databases">
        <title>The transcriptome of the halophilic microalga Tetraselmis sp. GSL018 isolated from the Great Salt Lake, Utah.</title>
        <authorList>
            <person name="Jinkerson R.E."/>
            <person name="D'Adamo S."/>
            <person name="Posewitz M.C."/>
        </authorList>
    </citation>
    <scope>NUCLEOTIDE SEQUENCE</scope>
    <source>
        <strain evidence="2">GSL018</strain>
    </source>
</reference>
<proteinExistence type="predicted"/>